<accession>A0ABV0MWP6</accession>
<reference evidence="2 3" key="1">
    <citation type="submission" date="2021-06" db="EMBL/GenBank/DDBJ databases">
        <authorList>
            <person name="Palmer J.M."/>
        </authorList>
    </citation>
    <scope>NUCLEOTIDE SEQUENCE [LARGE SCALE GENOMIC DNA]</scope>
    <source>
        <strain evidence="2 3">GA_2019</strain>
        <tissue evidence="2">Muscle</tissue>
    </source>
</reference>
<comment type="caution">
    <text evidence="2">The sequence shown here is derived from an EMBL/GenBank/DDBJ whole genome shotgun (WGS) entry which is preliminary data.</text>
</comment>
<dbReference type="EMBL" id="JAHRIO010015328">
    <property type="protein sequence ID" value="MEQ2163555.1"/>
    <property type="molecule type" value="Genomic_DNA"/>
</dbReference>
<keyword evidence="1" id="KW-0812">Transmembrane</keyword>
<proteinExistence type="predicted"/>
<keyword evidence="3" id="KW-1185">Reference proteome</keyword>
<gene>
    <name evidence="2" type="ORF">GOODEAATRI_031408</name>
</gene>
<evidence type="ECO:0000313" key="3">
    <source>
        <dbReference type="Proteomes" id="UP001476798"/>
    </source>
</evidence>
<evidence type="ECO:0000256" key="1">
    <source>
        <dbReference type="SAM" id="Phobius"/>
    </source>
</evidence>
<keyword evidence="1" id="KW-1133">Transmembrane helix</keyword>
<organism evidence="2 3">
    <name type="scientific">Goodea atripinnis</name>
    <dbReference type="NCBI Taxonomy" id="208336"/>
    <lineage>
        <taxon>Eukaryota</taxon>
        <taxon>Metazoa</taxon>
        <taxon>Chordata</taxon>
        <taxon>Craniata</taxon>
        <taxon>Vertebrata</taxon>
        <taxon>Euteleostomi</taxon>
        <taxon>Actinopterygii</taxon>
        <taxon>Neopterygii</taxon>
        <taxon>Teleostei</taxon>
        <taxon>Neoteleostei</taxon>
        <taxon>Acanthomorphata</taxon>
        <taxon>Ovalentaria</taxon>
        <taxon>Atherinomorphae</taxon>
        <taxon>Cyprinodontiformes</taxon>
        <taxon>Goodeidae</taxon>
        <taxon>Goodea</taxon>
    </lineage>
</organism>
<feature type="transmembrane region" description="Helical" evidence="1">
    <location>
        <begin position="7"/>
        <end position="25"/>
    </location>
</feature>
<dbReference type="Proteomes" id="UP001476798">
    <property type="component" value="Unassembled WGS sequence"/>
</dbReference>
<protein>
    <submittedName>
        <fullName evidence="2">Uncharacterized protein</fullName>
    </submittedName>
</protein>
<evidence type="ECO:0000313" key="2">
    <source>
        <dbReference type="EMBL" id="MEQ2163555.1"/>
    </source>
</evidence>
<sequence length="101" mass="11655">MHRVTLPRVYGFAYVSVYVYLYIWYKREPAWQCINMSVFLVQSPEQFCAALCLAVACFKLRSKFNKPALTYASILYKLSSGWPCTLTHLLLLHVCVPVGEK</sequence>
<name>A0ABV0MWP6_9TELE</name>
<keyword evidence="1" id="KW-0472">Membrane</keyword>